<dbReference type="GO" id="GO:0005856">
    <property type="term" value="C:cytoskeleton"/>
    <property type="evidence" value="ECO:0007669"/>
    <property type="project" value="TreeGrafter"/>
</dbReference>
<evidence type="ECO:0000259" key="3">
    <source>
        <dbReference type="Pfam" id="PF21771"/>
    </source>
</evidence>
<feature type="coiled-coil region" evidence="2">
    <location>
        <begin position="317"/>
        <end position="385"/>
    </location>
</feature>
<dbReference type="Pfam" id="PF21771">
    <property type="entry name" value="CFAP58_CC"/>
    <property type="match status" value="1"/>
</dbReference>
<gene>
    <name evidence="4" type="ORF">ALAG00032_LOCUS1322</name>
</gene>
<proteinExistence type="predicted"/>
<feature type="domain" description="Cilia- and flagella-associated protein 58 central coiled coil" evidence="3">
    <location>
        <begin position="3"/>
        <end position="201"/>
    </location>
</feature>
<dbReference type="AlphaFoldDB" id="A0A7S3JRV6"/>
<dbReference type="InterPro" id="IPR049270">
    <property type="entry name" value="CFAP58_CC"/>
</dbReference>
<organism evidence="4">
    <name type="scientific">Aureoumbra lagunensis</name>
    <dbReference type="NCBI Taxonomy" id="44058"/>
    <lineage>
        <taxon>Eukaryota</taxon>
        <taxon>Sar</taxon>
        <taxon>Stramenopiles</taxon>
        <taxon>Ochrophyta</taxon>
        <taxon>Pelagophyceae</taxon>
        <taxon>Pelagomonadales</taxon>
        <taxon>Aureoumbra</taxon>
    </lineage>
</organism>
<dbReference type="PANTHER" id="PTHR32083:SF0">
    <property type="entry name" value="CILIA AND FLAGELLA-ASSOCIATED PROTEIN 58"/>
    <property type="match status" value="1"/>
</dbReference>
<reference evidence="4" key="1">
    <citation type="submission" date="2021-01" db="EMBL/GenBank/DDBJ databases">
        <authorList>
            <person name="Corre E."/>
            <person name="Pelletier E."/>
            <person name="Niang G."/>
            <person name="Scheremetjew M."/>
            <person name="Finn R."/>
            <person name="Kale V."/>
            <person name="Holt S."/>
            <person name="Cochrane G."/>
            <person name="Meng A."/>
            <person name="Brown T."/>
            <person name="Cohen L."/>
        </authorList>
    </citation>
    <scope>NUCLEOTIDE SEQUENCE</scope>
    <source>
        <strain evidence="4">CCMP1510</strain>
    </source>
</reference>
<accession>A0A7S3JRV6</accession>
<evidence type="ECO:0000313" key="4">
    <source>
        <dbReference type="EMBL" id="CAE0360592.1"/>
    </source>
</evidence>
<name>A0A7S3JRV6_9STRA</name>
<feature type="coiled-coil region" evidence="2">
    <location>
        <begin position="3"/>
        <end position="128"/>
    </location>
</feature>
<sequence>MRIHELSNKISEWESKLKQQQHLYESVRSDRNLYSKNLIEAQDEIAEMKRKFKILNHQIQQLKQEISAKDQTLVKESFAHEKIEKQHDQQRNEISRMRHLIKTNDDIVNKQDAEIRRLASTIRKMDDEALTQRKEYDQVINERDILGTQLIRRNDELALLYEKVKIQLSTLRKGEAQYAARMQDIQILRLKIRDLHRELTISQNTSSHTDEFRQNLISTQRELLQEKTKVKALSEELENPMNVHRWRKLEGSDPATYEMIQKIQTLQKRLIFKTEQVVEKDLIIQEKEQLYNEIKTILARQPGPEVAEQLSVYQSSLRAKTRQLKAMASELNLYQAQVNEYKYEVERITRELQDVKRKYYEQKRRDQLAKEIQDEDNALGKLQAAQQLAAAQASKTRYTGGGFAIR</sequence>
<evidence type="ECO:0000256" key="2">
    <source>
        <dbReference type="SAM" id="Coils"/>
    </source>
</evidence>
<dbReference type="EMBL" id="HBIJ01001875">
    <property type="protein sequence ID" value="CAE0360592.1"/>
    <property type="molecule type" value="Transcribed_RNA"/>
</dbReference>
<evidence type="ECO:0000256" key="1">
    <source>
        <dbReference type="ARBA" id="ARBA00023054"/>
    </source>
</evidence>
<keyword evidence="1 2" id="KW-0175">Coiled coil</keyword>
<protein>
    <recommendedName>
        <fullName evidence="3">Cilia- and flagella-associated protein 58 central coiled coil domain-containing protein</fullName>
    </recommendedName>
</protein>
<dbReference type="PANTHER" id="PTHR32083">
    <property type="entry name" value="CILIA AND FLAGELLA-ASSOCIATED PROTEIN 58-RELATED"/>
    <property type="match status" value="1"/>
</dbReference>